<dbReference type="PANTHER" id="PTHR17695:SF11">
    <property type="entry name" value="SMALL SUBUNIT PROCESSOME COMPONENT 20 HOMOLOG"/>
    <property type="match status" value="1"/>
</dbReference>
<evidence type="ECO:0000313" key="3">
    <source>
        <dbReference type="EnsemblMetazoa" id="GPAI006976-PA"/>
    </source>
</evidence>
<feature type="domain" description="U3 small nucleolar RNA-associated protein 20" evidence="2">
    <location>
        <begin position="164"/>
        <end position="290"/>
    </location>
</feature>
<dbReference type="EnsemblMetazoa" id="GPAI006976-RA">
    <property type="protein sequence ID" value="GPAI006976-PA"/>
    <property type="gene ID" value="GPAI006976"/>
</dbReference>
<dbReference type="VEuPathDB" id="VectorBase:GPAI006976"/>
<dbReference type="PANTHER" id="PTHR17695">
    <property type="entry name" value="SMALL SUBUNIT PROCESSOME COMPONENT 20 HOMOLOG"/>
    <property type="match status" value="1"/>
</dbReference>
<evidence type="ECO:0000256" key="1">
    <source>
        <dbReference type="SAM" id="MobiDB-lite"/>
    </source>
</evidence>
<sequence length="752" mass="84861">MLKRANPDNRRNDPIGEFTLTLPREQFFFCLVTTCIKSDYKNKSVQKSRSEEYTAFAKVSTAGQRLTPKSSGPTVGIHQSKRSNSSLTIEGKLQGCNYFITLYTGASHSIINSAIVKEKFDRLVGAWFRTATGEEAAIKGKIMRNISISDVSMKHEFMVAEIMDEHLGTLIAHLHTLLTRGFQVHVLPLGYRSRSTRCVRRDVENCSHNLLQVSLNNIFGEISMEKEVDKLMSHTPEEKPSAKSYLVLDIIARNIGESCLLDLLMPFKDLLAHSKLRKMVLKIRECFSKIESITELLSGTQPPNSVNKKKSKRFWLDLIALSDVLRHLCVPAQSIAIQMLPELSKHELDGEGLASKVSGRYDNIKDLDTLQTANKEKREQTLKNEKIDENFEESFDPTPCSKSISELIESTNDEEKSLESKNNVEGAEGTELEENANPTEEKDLIIDQKKEEIEKEIEIEDPDDYLLYLEIILRAIHVCFYSIYYETKEIPDLNIIGEGSHLEVNERNESYCLLCCCYLMSFIKLSHCYFIGIVVVLGDCGSYEPKFWTTHVKKASRPAEAVTIATENLLQGRKPNSNTTTQYIQRASTLQYRSPNSNTIAATINKTTIRAIDLLSEDIFRILGGQLSFSASNKPQPTTPISTTTVTLQSPPSMVLEAAVTSKTATTTATTNKAAFILSVRLQPRRQKSNYNTVPWYITAQQLQTQQAMPTISSSKRNCDKTFFSTYNCIDNQDDVFMKTTPNRVVLIFHEP</sequence>
<evidence type="ECO:0000313" key="4">
    <source>
        <dbReference type="Proteomes" id="UP000092445"/>
    </source>
</evidence>
<dbReference type="GO" id="GO:0032040">
    <property type="term" value="C:small-subunit processome"/>
    <property type="evidence" value="ECO:0007669"/>
    <property type="project" value="TreeGrafter"/>
</dbReference>
<dbReference type="GO" id="GO:0030686">
    <property type="term" value="C:90S preribosome"/>
    <property type="evidence" value="ECO:0007669"/>
    <property type="project" value="TreeGrafter"/>
</dbReference>
<dbReference type="STRING" id="7398.A0A1A9Z8I5"/>
<dbReference type="InterPro" id="IPR046523">
    <property type="entry name" value="UTP20_dom"/>
</dbReference>
<protein>
    <recommendedName>
        <fullName evidence="2">U3 small nucleolar RNA-associated protein 20 domain-containing protein</fullName>
    </recommendedName>
</protein>
<name>A0A1A9Z8I5_GLOPL</name>
<feature type="region of interest" description="Disordered" evidence="1">
    <location>
        <begin position="409"/>
        <end position="437"/>
    </location>
</feature>
<accession>A0A1A9Z8I5</accession>
<keyword evidence="4" id="KW-1185">Reference proteome</keyword>
<reference evidence="3" key="2">
    <citation type="submission" date="2020-05" db="UniProtKB">
        <authorList>
            <consortium name="EnsemblMetazoa"/>
        </authorList>
    </citation>
    <scope>IDENTIFICATION</scope>
    <source>
        <strain evidence="3">IAEA</strain>
    </source>
</reference>
<organism evidence="3 4">
    <name type="scientific">Glossina pallidipes</name>
    <name type="common">Tsetse fly</name>
    <dbReference type="NCBI Taxonomy" id="7398"/>
    <lineage>
        <taxon>Eukaryota</taxon>
        <taxon>Metazoa</taxon>
        <taxon>Ecdysozoa</taxon>
        <taxon>Arthropoda</taxon>
        <taxon>Hexapoda</taxon>
        <taxon>Insecta</taxon>
        <taxon>Pterygota</taxon>
        <taxon>Neoptera</taxon>
        <taxon>Endopterygota</taxon>
        <taxon>Diptera</taxon>
        <taxon>Brachycera</taxon>
        <taxon>Muscomorpha</taxon>
        <taxon>Hippoboscoidea</taxon>
        <taxon>Glossinidae</taxon>
        <taxon>Glossina</taxon>
    </lineage>
</organism>
<dbReference type="InterPro" id="IPR052575">
    <property type="entry name" value="SSU_processome_comp_20"/>
</dbReference>
<reference evidence="4" key="1">
    <citation type="submission" date="2014-03" db="EMBL/GenBank/DDBJ databases">
        <authorList>
            <person name="Aksoy S."/>
            <person name="Warren W."/>
            <person name="Wilson R.K."/>
        </authorList>
    </citation>
    <scope>NUCLEOTIDE SEQUENCE [LARGE SCALE GENOMIC DNA]</scope>
    <source>
        <strain evidence="4">IAEA</strain>
    </source>
</reference>
<proteinExistence type="predicted"/>
<dbReference type="Proteomes" id="UP000092445">
    <property type="component" value="Unassembled WGS sequence"/>
</dbReference>
<dbReference type="AlphaFoldDB" id="A0A1A9Z8I5"/>
<dbReference type="Pfam" id="PF20416">
    <property type="entry name" value="UTP20"/>
    <property type="match status" value="1"/>
</dbReference>
<evidence type="ECO:0000259" key="2">
    <source>
        <dbReference type="Pfam" id="PF20416"/>
    </source>
</evidence>